<evidence type="ECO:0000313" key="2">
    <source>
        <dbReference type="Proteomes" id="UP000753961"/>
    </source>
</evidence>
<dbReference type="AlphaFoldDB" id="A0A953HML9"/>
<dbReference type="Proteomes" id="UP000753961">
    <property type="component" value="Unassembled WGS sequence"/>
</dbReference>
<dbReference type="InterPro" id="IPR011250">
    <property type="entry name" value="OMP/PagP_B-barrel"/>
</dbReference>
<keyword evidence="2" id="KW-1185">Reference proteome</keyword>
<protein>
    <recommendedName>
        <fullName evidence="3">Outer membrane protein beta-barrel domain-containing protein</fullName>
    </recommendedName>
</protein>
<accession>A0A953HML9</accession>
<evidence type="ECO:0008006" key="3">
    <source>
        <dbReference type="Google" id="ProtNLM"/>
    </source>
</evidence>
<organism evidence="1 2">
    <name type="scientific">Membranihabitans marinus</name>
    <dbReference type="NCBI Taxonomy" id="1227546"/>
    <lineage>
        <taxon>Bacteria</taxon>
        <taxon>Pseudomonadati</taxon>
        <taxon>Bacteroidota</taxon>
        <taxon>Saprospiria</taxon>
        <taxon>Saprospirales</taxon>
        <taxon>Saprospiraceae</taxon>
        <taxon>Membranihabitans</taxon>
    </lineage>
</organism>
<comment type="caution">
    <text evidence="1">The sequence shown here is derived from an EMBL/GenBank/DDBJ whole genome shotgun (WGS) entry which is preliminary data.</text>
</comment>
<proteinExistence type="predicted"/>
<sequence>MKRHVILLFLFGIMILGIPLRSQTVQSVSQGFSVHVHGQFARWNSNSHFLSDISGEDPGGIGFGAEVRYGFTNSISGYLAFEGINFDTDDEWEKYNTTLYRFGGQYTFGGTTSKIRPIVHAGGVYQNFNLARIFINGTDPVDDAKLVSKGFAVEAGGGLMYYVIPEFSLSLIVTGQFGKYGSNFVNGRDYPFEETIDSQHLFVRLGAGYYFY</sequence>
<dbReference type="SUPFAM" id="SSF56925">
    <property type="entry name" value="OMPA-like"/>
    <property type="match status" value="1"/>
</dbReference>
<gene>
    <name evidence="1" type="ORF">KUV50_09760</name>
</gene>
<reference evidence="1" key="1">
    <citation type="submission" date="2021-06" db="EMBL/GenBank/DDBJ databases">
        <title>44 bacteria genomes isolated from Dapeng, Shenzhen.</title>
        <authorList>
            <person name="Zheng W."/>
            <person name="Yu S."/>
            <person name="Huang Y."/>
        </authorList>
    </citation>
    <scope>NUCLEOTIDE SEQUENCE</scope>
    <source>
        <strain evidence="1">DP5N28-2</strain>
    </source>
</reference>
<name>A0A953HML9_9BACT</name>
<evidence type="ECO:0000313" key="1">
    <source>
        <dbReference type="EMBL" id="MBY5958417.1"/>
    </source>
</evidence>
<dbReference type="Gene3D" id="2.40.160.20">
    <property type="match status" value="1"/>
</dbReference>
<dbReference type="EMBL" id="JAHVHU010000008">
    <property type="protein sequence ID" value="MBY5958417.1"/>
    <property type="molecule type" value="Genomic_DNA"/>
</dbReference>
<dbReference type="RefSeq" id="WP_222579952.1">
    <property type="nucleotide sequence ID" value="NZ_JAHVHU010000008.1"/>
</dbReference>